<evidence type="ECO:0000256" key="1">
    <source>
        <dbReference type="ARBA" id="ARBA00001933"/>
    </source>
</evidence>
<proteinExistence type="predicted"/>
<dbReference type="PANTHER" id="PTHR48078:SF14">
    <property type="entry name" value="L-SERINE AMMONIA-LYASE"/>
    <property type="match status" value="1"/>
</dbReference>
<gene>
    <name evidence="5" type="ORF">NO357_15040</name>
</gene>
<dbReference type="PANTHER" id="PTHR48078">
    <property type="entry name" value="THREONINE DEHYDRATASE, MITOCHONDRIAL-RELATED"/>
    <property type="match status" value="1"/>
</dbReference>
<reference evidence="5" key="2">
    <citation type="submission" date="2023-02" db="EMBL/GenBank/DDBJ databases">
        <title>'Rhodoalgimonas zhirmunskyi' gen. nov., isolated from a red alga.</title>
        <authorList>
            <person name="Nedashkovskaya O.I."/>
            <person name="Otstavnykh N.Y."/>
            <person name="Bystritskaya E.P."/>
            <person name="Balabanova L.A."/>
            <person name="Isaeva M.P."/>
        </authorList>
    </citation>
    <scope>NUCLEOTIDE SEQUENCE</scope>
    <source>
        <strain evidence="5">KCTC 52189</strain>
    </source>
</reference>
<evidence type="ECO:0000256" key="2">
    <source>
        <dbReference type="ARBA" id="ARBA00022898"/>
    </source>
</evidence>
<comment type="caution">
    <text evidence="5">The sequence shown here is derived from an EMBL/GenBank/DDBJ whole genome shotgun (WGS) entry which is preliminary data.</text>
</comment>
<dbReference type="GO" id="GO:0006567">
    <property type="term" value="P:L-threonine catabolic process"/>
    <property type="evidence" value="ECO:0007669"/>
    <property type="project" value="TreeGrafter"/>
</dbReference>
<dbReference type="GO" id="GO:0004794">
    <property type="term" value="F:threonine deaminase activity"/>
    <property type="evidence" value="ECO:0007669"/>
    <property type="project" value="TreeGrafter"/>
</dbReference>
<dbReference type="EMBL" id="JANHAX010000004">
    <property type="protein sequence ID" value="MDQ2091218.1"/>
    <property type="molecule type" value="Genomic_DNA"/>
</dbReference>
<dbReference type="Pfam" id="PF00291">
    <property type="entry name" value="PALP"/>
    <property type="match status" value="1"/>
</dbReference>
<dbReference type="InterPro" id="IPR036052">
    <property type="entry name" value="TrpB-like_PALP_sf"/>
</dbReference>
<keyword evidence="2" id="KW-0663">Pyridoxal phosphate</keyword>
<dbReference type="Gene3D" id="3.40.50.1100">
    <property type="match status" value="2"/>
</dbReference>
<dbReference type="GO" id="GO:0006565">
    <property type="term" value="P:L-serine catabolic process"/>
    <property type="evidence" value="ECO:0007669"/>
    <property type="project" value="TreeGrafter"/>
</dbReference>
<protein>
    <submittedName>
        <fullName evidence="5">Pyridoxal-phosphate dependent enzyme</fullName>
    </submittedName>
</protein>
<sequence>MHLKLEAFQTAGSFKLRAAQLKIANLSQAAGEKGIVVGSSGNHGVACAHVAGQLGVSCKVVVHKAANPYKLGMIAAHGAEVVILPTASDIIPTCRQIVADEGRSFIHPFEGWDTVLGTATLGYEMIHQIGAVDAIAVPVGGGGLISGIALAASLMRPGCEVYAVEPRGSDVFRQSLAAGHPVTDTTIASIADSLNAPFTADYSFSVAHPRVSDAVTVSDDEIRSAMGMMVEEFHLALEPAAATAFAGVIGPLRTQLAGKNVAVIVCGSNIDRATFTAILKGTSA</sequence>
<feature type="domain" description="Tryptophan synthase beta chain-like PALP" evidence="4">
    <location>
        <begin position="2"/>
        <end position="267"/>
    </location>
</feature>
<dbReference type="InterPro" id="IPR050147">
    <property type="entry name" value="Ser/Thr_Dehydratase"/>
</dbReference>
<evidence type="ECO:0000259" key="4">
    <source>
        <dbReference type="Pfam" id="PF00291"/>
    </source>
</evidence>
<dbReference type="Proteomes" id="UP001226762">
    <property type="component" value="Unassembled WGS sequence"/>
</dbReference>
<keyword evidence="3" id="KW-0456">Lyase</keyword>
<comment type="cofactor">
    <cofactor evidence="1">
        <name>pyridoxal 5'-phosphate</name>
        <dbReference type="ChEBI" id="CHEBI:597326"/>
    </cofactor>
</comment>
<evidence type="ECO:0000256" key="3">
    <source>
        <dbReference type="ARBA" id="ARBA00023239"/>
    </source>
</evidence>
<keyword evidence="6" id="KW-1185">Reference proteome</keyword>
<dbReference type="SUPFAM" id="SSF53686">
    <property type="entry name" value="Tryptophan synthase beta subunit-like PLP-dependent enzymes"/>
    <property type="match status" value="1"/>
</dbReference>
<organism evidence="5 6">
    <name type="scientific">Marimonas arenosa</name>
    <dbReference type="NCBI Taxonomy" id="1795305"/>
    <lineage>
        <taxon>Bacteria</taxon>
        <taxon>Pseudomonadati</taxon>
        <taxon>Pseudomonadota</taxon>
        <taxon>Alphaproteobacteria</taxon>
        <taxon>Rhodobacterales</taxon>
        <taxon>Paracoccaceae</taxon>
        <taxon>Marimonas</taxon>
    </lineage>
</organism>
<dbReference type="GO" id="GO:0009097">
    <property type="term" value="P:isoleucine biosynthetic process"/>
    <property type="evidence" value="ECO:0007669"/>
    <property type="project" value="TreeGrafter"/>
</dbReference>
<reference evidence="5" key="1">
    <citation type="submission" date="2022-07" db="EMBL/GenBank/DDBJ databases">
        <authorList>
            <person name="Otstavnykh N."/>
            <person name="Isaeva M."/>
            <person name="Bystritskaya E."/>
        </authorList>
    </citation>
    <scope>NUCLEOTIDE SEQUENCE</scope>
    <source>
        <strain evidence="5">KCTC 52189</strain>
    </source>
</reference>
<dbReference type="InterPro" id="IPR001926">
    <property type="entry name" value="TrpB-like_PALP"/>
</dbReference>
<dbReference type="AlphaFoldDB" id="A0AAE4B4M7"/>
<accession>A0AAE4B4M7</accession>
<evidence type="ECO:0000313" key="6">
    <source>
        <dbReference type="Proteomes" id="UP001226762"/>
    </source>
</evidence>
<evidence type="ECO:0000313" key="5">
    <source>
        <dbReference type="EMBL" id="MDQ2091218.1"/>
    </source>
</evidence>
<dbReference type="RefSeq" id="WP_306736503.1">
    <property type="nucleotide sequence ID" value="NZ_JANHAX010000004.1"/>
</dbReference>
<dbReference type="GO" id="GO:0003941">
    <property type="term" value="F:L-serine ammonia-lyase activity"/>
    <property type="evidence" value="ECO:0007669"/>
    <property type="project" value="TreeGrafter"/>
</dbReference>
<name>A0AAE4B4M7_9RHOB</name>